<dbReference type="Pfam" id="PF00015">
    <property type="entry name" value="MCPsignal"/>
    <property type="match status" value="1"/>
</dbReference>
<evidence type="ECO:0000256" key="1">
    <source>
        <dbReference type="ARBA" id="ARBA00004429"/>
    </source>
</evidence>
<evidence type="ECO:0000259" key="7">
    <source>
        <dbReference type="PROSITE" id="PS50111"/>
    </source>
</evidence>
<feature type="domain" description="HAMP" evidence="9">
    <location>
        <begin position="210"/>
        <end position="263"/>
    </location>
</feature>
<dbReference type="InterPro" id="IPR024478">
    <property type="entry name" value="HlyB_4HB_MCP"/>
</dbReference>
<evidence type="ECO:0000259" key="9">
    <source>
        <dbReference type="PROSITE" id="PS50885"/>
    </source>
</evidence>
<dbReference type="Pfam" id="PF00672">
    <property type="entry name" value="HAMP"/>
    <property type="match status" value="1"/>
</dbReference>
<name>A0ABU0YNK5_9PROT</name>
<keyword evidence="3 5" id="KW-0807">Transducer</keyword>
<keyword evidence="6" id="KW-0472">Membrane</keyword>
<feature type="domain" description="T-SNARE coiled-coil homology" evidence="8">
    <location>
        <begin position="455"/>
        <end position="517"/>
    </location>
</feature>
<dbReference type="Pfam" id="PF12729">
    <property type="entry name" value="4HB_MCP_1"/>
    <property type="match status" value="1"/>
</dbReference>
<comment type="subcellular location">
    <subcellularLocation>
        <location evidence="1">Cell inner membrane</location>
        <topology evidence="1">Multi-pass membrane protein</topology>
    </subcellularLocation>
</comment>
<evidence type="ECO:0000256" key="3">
    <source>
        <dbReference type="ARBA" id="ARBA00023224"/>
    </source>
</evidence>
<dbReference type="Proteomes" id="UP001230156">
    <property type="component" value="Unassembled WGS sequence"/>
</dbReference>
<evidence type="ECO:0000313" key="10">
    <source>
        <dbReference type="EMBL" id="MDQ7249292.1"/>
    </source>
</evidence>
<comment type="caution">
    <text evidence="10">The sequence shown here is derived from an EMBL/GenBank/DDBJ whole genome shotgun (WGS) entry which is preliminary data.</text>
</comment>
<dbReference type="InterPro" id="IPR003660">
    <property type="entry name" value="HAMP_dom"/>
</dbReference>
<dbReference type="PANTHER" id="PTHR32089:SF112">
    <property type="entry name" value="LYSOZYME-LIKE PROTEIN-RELATED"/>
    <property type="match status" value="1"/>
</dbReference>
<evidence type="ECO:0000313" key="11">
    <source>
        <dbReference type="Proteomes" id="UP001230156"/>
    </source>
</evidence>
<dbReference type="PRINTS" id="PR00260">
    <property type="entry name" value="CHEMTRNSDUCR"/>
</dbReference>
<dbReference type="SUPFAM" id="SSF58104">
    <property type="entry name" value="Methyl-accepting chemotaxis protein (MCP) signaling domain"/>
    <property type="match status" value="1"/>
</dbReference>
<dbReference type="SMART" id="SM00304">
    <property type="entry name" value="HAMP"/>
    <property type="match status" value="1"/>
</dbReference>
<dbReference type="PROSITE" id="PS50885">
    <property type="entry name" value="HAMP"/>
    <property type="match status" value="1"/>
</dbReference>
<dbReference type="Gene3D" id="1.10.287.950">
    <property type="entry name" value="Methyl-accepting chemotaxis protein"/>
    <property type="match status" value="1"/>
</dbReference>
<feature type="domain" description="Methyl-accepting transducer" evidence="7">
    <location>
        <begin position="296"/>
        <end position="539"/>
    </location>
</feature>
<organism evidence="10 11">
    <name type="scientific">Dongia sedimenti</name>
    <dbReference type="NCBI Taxonomy" id="3064282"/>
    <lineage>
        <taxon>Bacteria</taxon>
        <taxon>Pseudomonadati</taxon>
        <taxon>Pseudomonadota</taxon>
        <taxon>Alphaproteobacteria</taxon>
        <taxon>Rhodospirillales</taxon>
        <taxon>Dongiaceae</taxon>
        <taxon>Dongia</taxon>
    </lineage>
</organism>
<dbReference type="Gene3D" id="6.10.340.10">
    <property type="match status" value="1"/>
</dbReference>
<dbReference type="InterPro" id="IPR004089">
    <property type="entry name" value="MCPsignal_dom"/>
</dbReference>
<proteinExistence type="inferred from homology"/>
<dbReference type="PANTHER" id="PTHR32089">
    <property type="entry name" value="METHYL-ACCEPTING CHEMOTAXIS PROTEIN MCPB"/>
    <property type="match status" value="1"/>
</dbReference>
<keyword evidence="11" id="KW-1185">Reference proteome</keyword>
<feature type="transmembrane region" description="Helical" evidence="6">
    <location>
        <begin position="188"/>
        <end position="209"/>
    </location>
</feature>
<accession>A0ABU0YNK5</accession>
<dbReference type="EMBL" id="JAUYVI010000005">
    <property type="protein sequence ID" value="MDQ7249292.1"/>
    <property type="molecule type" value="Genomic_DNA"/>
</dbReference>
<keyword evidence="6" id="KW-0812">Transmembrane</keyword>
<dbReference type="PROSITE" id="PS50111">
    <property type="entry name" value="CHEMOTAXIS_TRANSDUC_2"/>
    <property type="match status" value="1"/>
</dbReference>
<gene>
    <name evidence="10" type="ORF">Q8A70_16515</name>
</gene>
<evidence type="ECO:0000256" key="2">
    <source>
        <dbReference type="ARBA" id="ARBA00022519"/>
    </source>
</evidence>
<dbReference type="InterPro" id="IPR004090">
    <property type="entry name" value="Chemotax_Me-accpt_rcpt"/>
</dbReference>
<keyword evidence="6" id="KW-1133">Transmembrane helix</keyword>
<protein>
    <submittedName>
        <fullName evidence="10">Methyl-accepting chemotaxis protein</fullName>
    </submittedName>
</protein>
<feature type="transmembrane region" description="Helical" evidence="6">
    <location>
        <begin position="12"/>
        <end position="35"/>
    </location>
</feature>
<reference evidence="11" key="1">
    <citation type="submission" date="2023-08" db="EMBL/GenBank/DDBJ databases">
        <title>Rhodospirillaceae gen. nov., a novel taxon isolated from the Yangtze River Yuezi River estuary sludge.</title>
        <authorList>
            <person name="Ruan L."/>
        </authorList>
    </citation>
    <scope>NUCLEOTIDE SEQUENCE [LARGE SCALE GENOMIC DNA]</scope>
    <source>
        <strain evidence="11">R-7</strain>
    </source>
</reference>
<dbReference type="InterPro" id="IPR000727">
    <property type="entry name" value="T_SNARE_dom"/>
</dbReference>
<dbReference type="RefSeq" id="WP_379957126.1">
    <property type="nucleotide sequence ID" value="NZ_JAUYVI010000005.1"/>
</dbReference>
<dbReference type="SMART" id="SM00283">
    <property type="entry name" value="MA"/>
    <property type="match status" value="1"/>
</dbReference>
<keyword evidence="2" id="KW-1003">Cell membrane</keyword>
<keyword evidence="2" id="KW-0997">Cell inner membrane</keyword>
<sequence length="559" mass="58953">MKNLKIRTKIYGAFAAVLVLMSVLGGFAIFELAAVNQASTDMAVNWMPSIKTVGQLDVAIGDFRIEEEMHVLQTDDEGMAAQEKAMAEIKDRIAGIRKVYEPLISSDDERTTYDAFSKLWDEYLGINKDVLAFSRGNENDKARDLLNAKSRELFEQAGERIARLASINQAGGEDASANGDALYSSSRIFIIGLVAVSLALAGSLAYLIVRNVSAPITRMTVAMTRLGQGDKSIDVIGTERGDEIGGMANALQVFKDTAIEADRMAAEQAAAQEARLARARIIDELTENFDREATAVVKTVASAATEMQATATSMTATAEETARQSTAVAAASEEASTNVQTVASATEELTASISEITTQVTESTRIVGEAVHQAGETTARVQGLSEAAQKIGDVVRLINDIAGQTNLLALNATIEAARAGEAGKGFAVVASEVKTLATQTARATEEIAGQVRSIQEATASSAQAIENITRTIGRVNEISTAIASAVEEQGAATQEIARNVQQAAIGTQEVSSNIVSVTEAAQHTGAAASQLLAGSNDLAKQAEIMRTEVEKYIAGVKAA</sequence>
<evidence type="ECO:0000259" key="8">
    <source>
        <dbReference type="PROSITE" id="PS50192"/>
    </source>
</evidence>
<comment type="similarity">
    <text evidence="4">Belongs to the methyl-accepting chemotaxis (MCP) protein family.</text>
</comment>
<evidence type="ECO:0000256" key="6">
    <source>
        <dbReference type="SAM" id="Phobius"/>
    </source>
</evidence>
<evidence type="ECO:0000256" key="4">
    <source>
        <dbReference type="ARBA" id="ARBA00029447"/>
    </source>
</evidence>
<evidence type="ECO:0000256" key="5">
    <source>
        <dbReference type="PROSITE-ProRule" id="PRU00284"/>
    </source>
</evidence>
<dbReference type="PROSITE" id="PS50192">
    <property type="entry name" value="T_SNARE"/>
    <property type="match status" value="1"/>
</dbReference>